<evidence type="ECO:0000313" key="4">
    <source>
        <dbReference type="EMBL" id="OQP87577.1"/>
    </source>
</evidence>
<gene>
    <name evidence="4" type="ORF">BTR14_03130</name>
</gene>
<name>A0ABX3PHG0_9HYPH</name>
<sequence>MVGFIFGGTTGLTYDQLQRRRQIEQDFAARLLGEKPKTALEGVAALIGGIGNGIKSWQTEKALKAGTDEARTGGWDAIQKAIMTGQPIDLGSSPSPASPVPAANIPQPGAASEISGTQPGNAPPPVDISGDRSTFVNALLPAAIEQGKRTGVDPRIIVAQAAQETGWGKSAPGNNFFGIKSHGQDGGNSLMTTEYVNGQPVKQRDSFRAYNSPEDSVRGYGDFITSNPRYKPFREAQGLDAQLEALQASNYATDPNYSRSVGAIARGIKLPNEVASLDGGAGMGGQPKTAAQAIEAQAPQQMPAMQPPRNVGPAPGANTPQQVAQSAPQQQGDVNGEVNAKLLEYYVKPFTPPEIRQAIGMLLQQRMQAAQAAQEEQRWRSRQDYETQQKRADPAYQLEQDYRRAQIDALHGKKEKNWQKLDEGTLFDPETGETKSVGRQGAPAGGFRYAGNSVEAQSLNGLMDSGTLTAAQAQQLGAGKTITGPNGEIIFMTPQGVFSQPQQGGQPTPFAPPAAVPNGSTAPGAPSSSGMPSPADGATAAPTQPGMIPLTGPKPQNTQISAEMGARIGMGDAFLKELPNIRQQIKNGAASGPIDGAMLGLGIGTPAAIWRNIETGRDALVRNLTGAGMSESEAKNQTARYQISPTDSQETMLSKLDNLERDLLATRDGAIKARTGNLGEAPKAEADPLASAREAIAKGAPREAIIQRLRENGINPEGL</sequence>
<feature type="compositionally biased region" description="Polar residues" evidence="2">
    <location>
        <begin position="497"/>
        <end position="506"/>
    </location>
</feature>
<evidence type="ECO:0000256" key="1">
    <source>
        <dbReference type="ARBA" id="ARBA00022801"/>
    </source>
</evidence>
<evidence type="ECO:0000259" key="3">
    <source>
        <dbReference type="SMART" id="SM00047"/>
    </source>
</evidence>
<keyword evidence="5" id="KW-1185">Reference proteome</keyword>
<feature type="region of interest" description="Disordered" evidence="2">
    <location>
        <begin position="86"/>
        <end position="123"/>
    </location>
</feature>
<protein>
    <recommendedName>
        <fullName evidence="3">Mannosyl-glycoprotein endo-beta-N-acetylglucosamidase-like domain-containing protein</fullName>
    </recommendedName>
</protein>
<dbReference type="Proteomes" id="UP000192652">
    <property type="component" value="Unassembled WGS sequence"/>
</dbReference>
<proteinExistence type="predicted"/>
<dbReference type="RefSeq" id="WP_139790429.1">
    <property type="nucleotide sequence ID" value="NZ_MSPX01000002.1"/>
</dbReference>
<accession>A0ABX3PHG0</accession>
<dbReference type="EMBL" id="MSPX01000002">
    <property type="protein sequence ID" value="OQP87577.1"/>
    <property type="molecule type" value="Genomic_DNA"/>
</dbReference>
<feature type="region of interest" description="Disordered" evidence="2">
    <location>
        <begin position="497"/>
        <end position="557"/>
    </location>
</feature>
<reference evidence="4 5" key="1">
    <citation type="journal article" date="2017" name="Antonie Van Leeuwenhoek">
        <title>Rhizobium rhizosphaerae sp. nov., a novel species isolated from rice rhizosphere.</title>
        <authorList>
            <person name="Zhao J.J."/>
            <person name="Zhang J."/>
            <person name="Zhang R.J."/>
            <person name="Zhang C.W."/>
            <person name="Yin H.Q."/>
            <person name="Zhang X.X."/>
        </authorList>
    </citation>
    <scope>NUCLEOTIDE SEQUENCE [LARGE SCALE GENOMIC DNA]</scope>
    <source>
        <strain evidence="4 5">RD15</strain>
    </source>
</reference>
<feature type="compositionally biased region" description="Low complexity" evidence="2">
    <location>
        <begin position="519"/>
        <end position="538"/>
    </location>
</feature>
<dbReference type="PANTHER" id="PTHR33308">
    <property type="entry name" value="PEPTIDOGLYCAN HYDROLASE FLGJ"/>
    <property type="match status" value="1"/>
</dbReference>
<feature type="compositionally biased region" description="Low complexity" evidence="2">
    <location>
        <begin position="92"/>
        <end position="103"/>
    </location>
</feature>
<dbReference type="PANTHER" id="PTHR33308:SF9">
    <property type="entry name" value="PEPTIDOGLYCAN HYDROLASE FLGJ"/>
    <property type="match status" value="1"/>
</dbReference>
<feature type="region of interest" description="Disordered" evidence="2">
    <location>
        <begin position="281"/>
        <end position="331"/>
    </location>
</feature>
<dbReference type="Pfam" id="PF01832">
    <property type="entry name" value="Glucosaminidase"/>
    <property type="match status" value="1"/>
</dbReference>
<feature type="compositionally biased region" description="Low complexity" evidence="2">
    <location>
        <begin position="290"/>
        <end position="308"/>
    </location>
</feature>
<keyword evidence="1" id="KW-0378">Hydrolase</keyword>
<evidence type="ECO:0000256" key="2">
    <source>
        <dbReference type="SAM" id="MobiDB-lite"/>
    </source>
</evidence>
<dbReference type="SMART" id="SM00047">
    <property type="entry name" value="LYZ2"/>
    <property type="match status" value="1"/>
</dbReference>
<dbReference type="InterPro" id="IPR051056">
    <property type="entry name" value="Glycosyl_Hydrolase_73"/>
</dbReference>
<dbReference type="Gene3D" id="1.10.530.10">
    <property type="match status" value="1"/>
</dbReference>
<organism evidence="4 5">
    <name type="scientific">Xaviernesmea rhizosphaerae</name>
    <dbReference type="NCBI Taxonomy" id="1672749"/>
    <lineage>
        <taxon>Bacteria</taxon>
        <taxon>Pseudomonadati</taxon>
        <taxon>Pseudomonadota</taxon>
        <taxon>Alphaproteobacteria</taxon>
        <taxon>Hyphomicrobiales</taxon>
        <taxon>Rhizobiaceae</taxon>
        <taxon>Rhizobium/Agrobacterium group</taxon>
        <taxon>Xaviernesmea</taxon>
    </lineage>
</organism>
<comment type="caution">
    <text evidence="4">The sequence shown here is derived from an EMBL/GenBank/DDBJ whole genome shotgun (WGS) entry which is preliminary data.</text>
</comment>
<dbReference type="InterPro" id="IPR002901">
    <property type="entry name" value="MGlyc_endo_b_GlcNAc-like_dom"/>
</dbReference>
<feature type="compositionally biased region" description="Low complexity" evidence="2">
    <location>
        <begin position="320"/>
        <end position="331"/>
    </location>
</feature>
<evidence type="ECO:0000313" key="5">
    <source>
        <dbReference type="Proteomes" id="UP000192652"/>
    </source>
</evidence>
<feature type="region of interest" description="Disordered" evidence="2">
    <location>
        <begin position="425"/>
        <end position="444"/>
    </location>
</feature>
<feature type="domain" description="Mannosyl-glycoprotein endo-beta-N-acetylglucosamidase-like" evidence="3">
    <location>
        <begin position="125"/>
        <end position="278"/>
    </location>
</feature>